<sequence>MARNGGDERRREEASTSASTVLHERVPAPASVEGLGPTVVDFMNKRSMLAEDGDTEALATLERNFVTAADPDTLLALIRAANLFGTGNLMDVIAQRLINLMKEKKDDEIRQMFHIENDLILGEKSLLQLAHVPEMETYRADLHDP</sequence>
<dbReference type="InterPro" id="IPR036296">
    <property type="entry name" value="SKP1-like_dim_sf"/>
</dbReference>
<evidence type="ECO:0000256" key="1">
    <source>
        <dbReference type="ARBA" id="ARBA00004906"/>
    </source>
</evidence>
<dbReference type="InterPro" id="IPR016897">
    <property type="entry name" value="SKP1"/>
</dbReference>
<protein>
    <submittedName>
        <fullName evidence="5">SKP1-like protein 14</fullName>
    </submittedName>
</protein>
<proteinExistence type="predicted"/>
<feature type="domain" description="SKP1 component dimerisation" evidence="3">
    <location>
        <begin position="88"/>
        <end position="119"/>
    </location>
</feature>
<dbReference type="Proteomes" id="UP000515123">
    <property type="component" value="Linkage group 8"/>
</dbReference>
<reference evidence="5" key="2">
    <citation type="submission" date="2025-08" db="UniProtKB">
        <authorList>
            <consortium name="RefSeq"/>
        </authorList>
    </citation>
    <scope>IDENTIFICATION</scope>
    <source>
        <tissue evidence="5">Leaf</tissue>
    </source>
</reference>
<dbReference type="InterPro" id="IPR016072">
    <property type="entry name" value="Skp1_comp_dimer"/>
</dbReference>
<keyword evidence="4" id="KW-1185">Reference proteome</keyword>
<dbReference type="GeneID" id="109714109"/>
<evidence type="ECO:0000313" key="5">
    <source>
        <dbReference type="RefSeq" id="XP_020094134.1"/>
    </source>
</evidence>
<dbReference type="PANTHER" id="PTHR11165">
    <property type="entry name" value="SKP1"/>
    <property type="match status" value="1"/>
</dbReference>
<dbReference type="Gramene" id="Aco022156.1.mrna1">
    <property type="protein sequence ID" value="Aco022156.1.mrna1"/>
    <property type="gene ID" value="Aco022156.1.path1"/>
</dbReference>
<comment type="pathway">
    <text evidence="1">Protein modification; protein ubiquitination.</text>
</comment>
<evidence type="ECO:0000313" key="4">
    <source>
        <dbReference type="Proteomes" id="UP000515123"/>
    </source>
</evidence>
<feature type="region of interest" description="Disordered" evidence="2">
    <location>
        <begin position="1"/>
        <end position="28"/>
    </location>
</feature>
<gene>
    <name evidence="5" type="primary">LOC109714109</name>
</gene>
<dbReference type="InterPro" id="IPR011333">
    <property type="entry name" value="SKP1/BTB/POZ_sf"/>
</dbReference>
<accession>A0A6P5FDY5</accession>
<dbReference type="SUPFAM" id="SSF81382">
    <property type="entry name" value="Skp1 dimerisation domain-like"/>
    <property type="match status" value="1"/>
</dbReference>
<evidence type="ECO:0000259" key="3">
    <source>
        <dbReference type="Pfam" id="PF01466"/>
    </source>
</evidence>
<dbReference type="Gene3D" id="3.30.710.10">
    <property type="entry name" value="Potassium Channel Kv1.1, Chain A"/>
    <property type="match status" value="1"/>
</dbReference>
<dbReference type="RefSeq" id="XP_020094134.1">
    <property type="nucleotide sequence ID" value="XM_020238545.1"/>
</dbReference>
<feature type="compositionally biased region" description="Basic and acidic residues" evidence="2">
    <location>
        <begin position="1"/>
        <end position="14"/>
    </location>
</feature>
<dbReference type="Pfam" id="PF01466">
    <property type="entry name" value="Skp1"/>
    <property type="match status" value="1"/>
</dbReference>
<dbReference type="GO" id="GO:0006511">
    <property type="term" value="P:ubiquitin-dependent protein catabolic process"/>
    <property type="evidence" value="ECO:0007669"/>
    <property type="project" value="InterPro"/>
</dbReference>
<evidence type="ECO:0000256" key="2">
    <source>
        <dbReference type="SAM" id="MobiDB-lite"/>
    </source>
</evidence>
<reference evidence="4" key="1">
    <citation type="journal article" date="2015" name="Nat. Genet.">
        <title>The pineapple genome and the evolution of CAM photosynthesis.</title>
        <authorList>
            <person name="Ming R."/>
            <person name="VanBuren R."/>
            <person name="Wai C.M."/>
            <person name="Tang H."/>
            <person name="Schatz M.C."/>
            <person name="Bowers J.E."/>
            <person name="Lyons E."/>
            <person name="Wang M.L."/>
            <person name="Chen J."/>
            <person name="Biggers E."/>
            <person name="Zhang J."/>
            <person name="Huang L."/>
            <person name="Zhang L."/>
            <person name="Miao W."/>
            <person name="Zhang J."/>
            <person name="Ye Z."/>
            <person name="Miao C."/>
            <person name="Lin Z."/>
            <person name="Wang H."/>
            <person name="Zhou H."/>
            <person name="Yim W.C."/>
            <person name="Priest H.D."/>
            <person name="Zheng C."/>
            <person name="Woodhouse M."/>
            <person name="Edger P.P."/>
            <person name="Guyot R."/>
            <person name="Guo H.B."/>
            <person name="Guo H."/>
            <person name="Zheng G."/>
            <person name="Singh R."/>
            <person name="Sharma A."/>
            <person name="Min X."/>
            <person name="Zheng Y."/>
            <person name="Lee H."/>
            <person name="Gurtowski J."/>
            <person name="Sedlazeck F.J."/>
            <person name="Harkess A."/>
            <person name="McKain M.R."/>
            <person name="Liao Z."/>
            <person name="Fang J."/>
            <person name="Liu J."/>
            <person name="Zhang X."/>
            <person name="Zhang Q."/>
            <person name="Hu W."/>
            <person name="Qin Y."/>
            <person name="Wang K."/>
            <person name="Chen L.Y."/>
            <person name="Shirley N."/>
            <person name="Lin Y.R."/>
            <person name="Liu L.Y."/>
            <person name="Hernandez A.G."/>
            <person name="Wright C.L."/>
            <person name="Bulone V."/>
            <person name="Tuskan G.A."/>
            <person name="Heath K."/>
            <person name="Zee F."/>
            <person name="Moore P.H."/>
            <person name="Sunkar R."/>
            <person name="Leebens-Mack J.H."/>
            <person name="Mockler T."/>
            <person name="Bennetzen J.L."/>
            <person name="Freeling M."/>
            <person name="Sankoff D."/>
            <person name="Paterson A.H."/>
            <person name="Zhu X."/>
            <person name="Yang X."/>
            <person name="Smith J.A."/>
            <person name="Cushman J.C."/>
            <person name="Paull R.E."/>
            <person name="Yu Q."/>
        </authorList>
    </citation>
    <scope>NUCLEOTIDE SEQUENCE [LARGE SCALE GENOMIC DNA]</scope>
    <source>
        <strain evidence="4">cv. F153</strain>
    </source>
</reference>
<organism evidence="4 5">
    <name type="scientific">Ananas comosus</name>
    <name type="common">Pineapple</name>
    <name type="synonym">Ananas ananas</name>
    <dbReference type="NCBI Taxonomy" id="4615"/>
    <lineage>
        <taxon>Eukaryota</taxon>
        <taxon>Viridiplantae</taxon>
        <taxon>Streptophyta</taxon>
        <taxon>Embryophyta</taxon>
        <taxon>Tracheophyta</taxon>
        <taxon>Spermatophyta</taxon>
        <taxon>Magnoliopsida</taxon>
        <taxon>Liliopsida</taxon>
        <taxon>Poales</taxon>
        <taxon>Bromeliaceae</taxon>
        <taxon>Bromelioideae</taxon>
        <taxon>Ananas</taxon>
    </lineage>
</organism>
<dbReference type="AlphaFoldDB" id="A0A6P5FDY5"/>
<name>A0A6P5FDY5_ANACO</name>